<sequence length="309" mass="32000">MPPPPSILVFGSINMDVVTPLQRLPRPGETIHAGDIMLAPGGKGANAAVAAARLGGKVRFAGSVGTDSFGLQLRANLEREGIDTRALRDSTKSSGTAVILLNQASGQNSIMVGPGANAEATAPADPAWYAGAGMLMLQLETPVEAALDAARHARSQGVPVMLDPAPALPELPRELLSAVDYLLPNETELATLSGQPTDSFEQIVQAARSLVQNYDVREIVVTLGAKGALWLNAETSLHVPSIPVKAVDTTAAGDTFAGALSVALASGHSMPEAIRYAVVGGALACTRRGAQPSIPYRVEVLEKMSASTR</sequence>
<feature type="binding site" evidence="12">
    <location>
        <begin position="42"/>
        <end position="46"/>
    </location>
    <ligand>
        <name>substrate</name>
    </ligand>
</feature>
<dbReference type="PRINTS" id="PR00990">
    <property type="entry name" value="RIBOKINASE"/>
</dbReference>
<protein>
    <recommendedName>
        <fullName evidence="3 12">Ribokinase</fullName>
        <shortName evidence="12">RK</shortName>
        <ecNumber evidence="2 12">2.7.1.15</ecNumber>
    </recommendedName>
</protein>
<keyword evidence="15" id="KW-1185">Reference proteome</keyword>
<dbReference type="InterPro" id="IPR017583">
    <property type="entry name" value="Tagatose/fructose_Pkinase"/>
</dbReference>
<dbReference type="HAMAP" id="MF_01987">
    <property type="entry name" value="Ribokinase"/>
    <property type="match status" value="1"/>
</dbReference>
<feature type="binding site" evidence="12">
    <location>
        <position position="289"/>
    </location>
    <ligand>
        <name>K(+)</name>
        <dbReference type="ChEBI" id="CHEBI:29103"/>
    </ligand>
</feature>
<evidence type="ECO:0000256" key="1">
    <source>
        <dbReference type="ARBA" id="ARBA00005380"/>
    </source>
</evidence>
<dbReference type="NCBIfam" id="TIGR02152">
    <property type="entry name" value="D_ribokin_bact"/>
    <property type="match status" value="1"/>
</dbReference>
<evidence type="ECO:0000256" key="11">
    <source>
        <dbReference type="ARBA" id="ARBA00023277"/>
    </source>
</evidence>
<comment type="caution">
    <text evidence="12">Lacks conserved residue(s) required for the propagation of feature annotation.</text>
</comment>
<feature type="binding site" evidence="12">
    <location>
        <position position="293"/>
    </location>
    <ligand>
        <name>K(+)</name>
        <dbReference type="ChEBI" id="CHEBI:29103"/>
    </ligand>
</feature>
<dbReference type="InterPro" id="IPR029056">
    <property type="entry name" value="Ribokinase-like"/>
</dbReference>
<comment type="function">
    <text evidence="12">Catalyzes the phosphorylation of ribose at O-5 in a reaction requiring ATP and magnesium. The resulting D-ribose-5-phosphate can then be used either for sythesis of nucleotides, histidine, and tryptophan, or as a component of the pentose phosphate pathway.</text>
</comment>
<gene>
    <name evidence="12 14" type="primary">rbsK</name>
    <name evidence="14" type="ORF">H5P28_05490</name>
</gene>
<keyword evidence="11 12" id="KW-0119">Carbohydrate metabolism</keyword>
<feature type="binding site" evidence="12">
    <location>
        <begin position="14"/>
        <end position="16"/>
    </location>
    <ligand>
        <name>substrate</name>
    </ligand>
</feature>
<comment type="similarity">
    <text evidence="12">Belongs to the carbohydrate kinase PfkB family. Ribokinase subfamily.</text>
</comment>
<dbReference type="PANTHER" id="PTHR10584:SF166">
    <property type="entry name" value="RIBOKINASE"/>
    <property type="match status" value="1"/>
</dbReference>
<dbReference type="InterPro" id="IPR011877">
    <property type="entry name" value="Ribokinase"/>
</dbReference>
<dbReference type="AlphaFoldDB" id="A0A842HEF7"/>
<accession>A0A842HEF7</accession>
<dbReference type="GO" id="GO:0019303">
    <property type="term" value="P:D-ribose catabolic process"/>
    <property type="evidence" value="ECO:0007669"/>
    <property type="project" value="UniProtKB-UniRule"/>
</dbReference>
<evidence type="ECO:0000256" key="9">
    <source>
        <dbReference type="ARBA" id="ARBA00022842"/>
    </source>
</evidence>
<dbReference type="GO" id="GO:0004747">
    <property type="term" value="F:ribokinase activity"/>
    <property type="evidence" value="ECO:0007669"/>
    <property type="project" value="UniProtKB-UniRule"/>
</dbReference>
<dbReference type="RefSeq" id="WP_185674712.1">
    <property type="nucleotide sequence ID" value="NZ_JACHVB010000014.1"/>
</dbReference>
<feature type="binding site" evidence="12">
    <location>
        <position position="250"/>
    </location>
    <ligand>
        <name>K(+)</name>
        <dbReference type="ChEBI" id="CHEBI:29103"/>
    </ligand>
</feature>
<dbReference type="InterPro" id="IPR011611">
    <property type="entry name" value="PfkB_dom"/>
</dbReference>
<comment type="pathway">
    <text evidence="12">Carbohydrate metabolism; D-ribose degradation; D-ribose 5-phosphate from beta-D-ribopyranose: step 2/2.</text>
</comment>
<dbReference type="EMBL" id="JACHVB010000014">
    <property type="protein sequence ID" value="MBC2593711.1"/>
    <property type="molecule type" value="Genomic_DNA"/>
</dbReference>
<comment type="caution">
    <text evidence="14">The sequence shown here is derived from an EMBL/GenBank/DDBJ whole genome shotgun (WGS) entry which is preliminary data.</text>
</comment>
<evidence type="ECO:0000256" key="10">
    <source>
        <dbReference type="ARBA" id="ARBA00022958"/>
    </source>
</evidence>
<dbReference type="InterPro" id="IPR002173">
    <property type="entry name" value="Carboh/pur_kinase_PfkB_CS"/>
</dbReference>
<keyword evidence="4 12" id="KW-0808">Transferase</keyword>
<organism evidence="14 15">
    <name type="scientific">Ruficoccus amylovorans</name>
    <dbReference type="NCBI Taxonomy" id="1804625"/>
    <lineage>
        <taxon>Bacteria</taxon>
        <taxon>Pseudomonadati</taxon>
        <taxon>Verrucomicrobiota</taxon>
        <taxon>Opitutia</taxon>
        <taxon>Puniceicoccales</taxon>
        <taxon>Cerasicoccaceae</taxon>
        <taxon>Ruficoccus</taxon>
    </lineage>
</organism>
<keyword evidence="8 12" id="KW-0067">ATP-binding</keyword>
<evidence type="ECO:0000256" key="5">
    <source>
        <dbReference type="ARBA" id="ARBA00022723"/>
    </source>
</evidence>
<feature type="active site" description="Proton acceptor" evidence="12">
    <location>
        <position position="254"/>
    </location>
</feature>
<feature type="binding site" evidence="12">
    <location>
        <begin position="253"/>
        <end position="254"/>
    </location>
    <ligand>
        <name>ATP</name>
        <dbReference type="ChEBI" id="CHEBI:30616"/>
    </ligand>
</feature>
<name>A0A842HEF7_9BACT</name>
<evidence type="ECO:0000313" key="15">
    <source>
        <dbReference type="Proteomes" id="UP000546464"/>
    </source>
</evidence>
<feature type="binding site" evidence="12">
    <location>
        <position position="254"/>
    </location>
    <ligand>
        <name>substrate</name>
    </ligand>
</feature>
<proteinExistence type="inferred from homology"/>
<dbReference type="PANTHER" id="PTHR10584">
    <property type="entry name" value="SUGAR KINASE"/>
    <property type="match status" value="1"/>
</dbReference>
<dbReference type="EC" id="2.7.1.15" evidence="2 12"/>
<feature type="binding site" evidence="12">
    <location>
        <position position="284"/>
    </location>
    <ligand>
        <name>K(+)</name>
        <dbReference type="ChEBI" id="CHEBI:29103"/>
    </ligand>
</feature>
<evidence type="ECO:0000256" key="2">
    <source>
        <dbReference type="ARBA" id="ARBA00012035"/>
    </source>
</evidence>
<comment type="subunit">
    <text evidence="12">Homodimer.</text>
</comment>
<comment type="catalytic activity">
    <reaction evidence="12">
        <text>D-ribose + ATP = D-ribose 5-phosphate + ADP + H(+)</text>
        <dbReference type="Rhea" id="RHEA:13697"/>
        <dbReference type="ChEBI" id="CHEBI:15378"/>
        <dbReference type="ChEBI" id="CHEBI:30616"/>
        <dbReference type="ChEBI" id="CHEBI:47013"/>
        <dbReference type="ChEBI" id="CHEBI:78346"/>
        <dbReference type="ChEBI" id="CHEBI:456216"/>
        <dbReference type="EC" id="2.7.1.15"/>
    </reaction>
</comment>
<dbReference type="PIRSF" id="PIRSF000535">
    <property type="entry name" value="1PFK/6PFK/LacC"/>
    <property type="match status" value="1"/>
</dbReference>
<evidence type="ECO:0000256" key="8">
    <source>
        <dbReference type="ARBA" id="ARBA00022840"/>
    </source>
</evidence>
<evidence type="ECO:0000256" key="12">
    <source>
        <dbReference type="HAMAP-Rule" id="MF_01987"/>
    </source>
</evidence>
<dbReference type="InterPro" id="IPR002139">
    <property type="entry name" value="Ribo/fructo_kinase"/>
</dbReference>
<feature type="binding site" evidence="12">
    <location>
        <begin position="222"/>
        <end position="227"/>
    </location>
    <ligand>
        <name>ATP</name>
        <dbReference type="ChEBI" id="CHEBI:30616"/>
    </ligand>
</feature>
<evidence type="ECO:0000259" key="13">
    <source>
        <dbReference type="Pfam" id="PF00294"/>
    </source>
</evidence>
<evidence type="ECO:0000256" key="7">
    <source>
        <dbReference type="ARBA" id="ARBA00022777"/>
    </source>
</evidence>
<keyword evidence="12" id="KW-0963">Cytoplasm</keyword>
<feature type="domain" description="Carbohydrate kinase PfkB" evidence="13">
    <location>
        <begin position="6"/>
        <end position="295"/>
    </location>
</feature>
<feature type="binding site" evidence="12">
    <location>
        <position position="248"/>
    </location>
    <ligand>
        <name>K(+)</name>
        <dbReference type="ChEBI" id="CHEBI:29103"/>
    </ligand>
</feature>
<keyword evidence="7 12" id="KW-0418">Kinase</keyword>
<dbReference type="UniPathway" id="UPA00916">
    <property type="reaction ID" value="UER00889"/>
</dbReference>
<dbReference type="CDD" id="cd01174">
    <property type="entry name" value="ribokinase"/>
    <property type="match status" value="1"/>
</dbReference>
<evidence type="ECO:0000256" key="3">
    <source>
        <dbReference type="ARBA" id="ARBA00016943"/>
    </source>
</evidence>
<dbReference type="PROSITE" id="PS00584">
    <property type="entry name" value="PFKB_KINASES_2"/>
    <property type="match status" value="1"/>
</dbReference>
<keyword evidence="9 12" id="KW-0460">Magnesium</keyword>
<comment type="activity regulation">
    <text evidence="12">Activated by a monovalent cation that binds near, but not in, the active site. The most likely occupant of the site in vivo is potassium. Ion binding induces a conformational change that may alter substrate affinity.</text>
</comment>
<keyword evidence="5 12" id="KW-0479">Metal-binding</keyword>
<evidence type="ECO:0000256" key="4">
    <source>
        <dbReference type="ARBA" id="ARBA00022679"/>
    </source>
</evidence>
<dbReference type="GO" id="GO:0005524">
    <property type="term" value="F:ATP binding"/>
    <property type="evidence" value="ECO:0007669"/>
    <property type="project" value="UniProtKB-UniRule"/>
</dbReference>
<comment type="cofactor">
    <cofactor evidence="12">
        <name>Mg(2+)</name>
        <dbReference type="ChEBI" id="CHEBI:18420"/>
    </cofactor>
    <text evidence="12">Requires a divalent cation, most likely magnesium in vivo, as an electrophilic catalyst to aid phosphoryl group transfer. It is the chelate of the metal and the nucleotide that is the actual substrate.</text>
</comment>
<keyword evidence="10 12" id="KW-0630">Potassium</keyword>
<dbReference type="Gene3D" id="3.40.1190.20">
    <property type="match status" value="1"/>
</dbReference>
<dbReference type="GO" id="GO:0046872">
    <property type="term" value="F:metal ion binding"/>
    <property type="evidence" value="ECO:0007669"/>
    <property type="project" value="UniProtKB-KW"/>
</dbReference>
<comment type="subcellular location">
    <subcellularLocation>
        <location evidence="12">Cytoplasm</location>
    </subcellularLocation>
</comment>
<feature type="binding site" evidence="12">
    <location>
        <position position="287"/>
    </location>
    <ligand>
        <name>K(+)</name>
        <dbReference type="ChEBI" id="CHEBI:29103"/>
    </ligand>
</feature>
<comment type="similarity">
    <text evidence="1">Belongs to the carbohydrate kinase pfkB family.</text>
</comment>
<dbReference type="Pfam" id="PF00294">
    <property type="entry name" value="PfkB"/>
    <property type="match status" value="1"/>
</dbReference>
<dbReference type="GO" id="GO:0005829">
    <property type="term" value="C:cytosol"/>
    <property type="evidence" value="ECO:0007669"/>
    <property type="project" value="TreeGrafter"/>
</dbReference>
<feature type="binding site" evidence="12">
    <location>
        <position position="140"/>
    </location>
    <ligand>
        <name>substrate</name>
    </ligand>
</feature>
<dbReference type="Proteomes" id="UP000546464">
    <property type="component" value="Unassembled WGS sequence"/>
</dbReference>
<evidence type="ECO:0000313" key="14">
    <source>
        <dbReference type="EMBL" id="MBC2593711.1"/>
    </source>
</evidence>
<keyword evidence="6 12" id="KW-0547">Nucleotide-binding</keyword>
<dbReference type="SUPFAM" id="SSF53613">
    <property type="entry name" value="Ribokinase-like"/>
    <property type="match status" value="1"/>
</dbReference>
<evidence type="ECO:0000256" key="6">
    <source>
        <dbReference type="ARBA" id="ARBA00022741"/>
    </source>
</evidence>
<feature type="binding site" evidence="12">
    <location>
        <position position="185"/>
    </location>
    <ligand>
        <name>ATP</name>
        <dbReference type="ChEBI" id="CHEBI:30616"/>
    </ligand>
</feature>
<reference evidence="14 15" key="1">
    <citation type="submission" date="2020-07" db="EMBL/GenBank/DDBJ databases">
        <authorList>
            <person name="Feng X."/>
        </authorList>
    </citation>
    <scope>NUCLEOTIDE SEQUENCE [LARGE SCALE GENOMIC DNA]</scope>
    <source>
        <strain evidence="14 15">JCM31066</strain>
    </source>
</reference>